<dbReference type="AlphaFoldDB" id="A0A3M6T5G6"/>
<reference evidence="2 3" key="1">
    <citation type="journal article" date="2018" name="Sci. Rep.">
        <title>Comparative analysis of the Pocillopora damicornis genome highlights role of immune system in coral evolution.</title>
        <authorList>
            <person name="Cunning R."/>
            <person name="Bay R.A."/>
            <person name="Gillette P."/>
            <person name="Baker A.C."/>
            <person name="Traylor-Knowles N."/>
        </authorList>
    </citation>
    <scope>NUCLEOTIDE SEQUENCE [LARGE SCALE GENOMIC DNA]</scope>
    <source>
        <strain evidence="2">RSMAS</strain>
        <tissue evidence="2">Whole animal</tissue>
    </source>
</reference>
<evidence type="ECO:0000313" key="3">
    <source>
        <dbReference type="Proteomes" id="UP000275408"/>
    </source>
</evidence>
<feature type="region of interest" description="Disordered" evidence="1">
    <location>
        <begin position="1"/>
        <end position="63"/>
    </location>
</feature>
<keyword evidence="3" id="KW-1185">Reference proteome</keyword>
<evidence type="ECO:0000256" key="1">
    <source>
        <dbReference type="SAM" id="MobiDB-lite"/>
    </source>
</evidence>
<dbReference type="EMBL" id="RCHS01004301">
    <property type="protein sequence ID" value="RMX36533.1"/>
    <property type="molecule type" value="Genomic_DNA"/>
</dbReference>
<dbReference type="Proteomes" id="UP000275408">
    <property type="component" value="Unassembled WGS sequence"/>
</dbReference>
<name>A0A3M6T5G6_POCDA</name>
<organism evidence="2 3">
    <name type="scientific">Pocillopora damicornis</name>
    <name type="common">Cauliflower coral</name>
    <name type="synonym">Millepora damicornis</name>
    <dbReference type="NCBI Taxonomy" id="46731"/>
    <lineage>
        <taxon>Eukaryota</taxon>
        <taxon>Metazoa</taxon>
        <taxon>Cnidaria</taxon>
        <taxon>Anthozoa</taxon>
        <taxon>Hexacorallia</taxon>
        <taxon>Scleractinia</taxon>
        <taxon>Astrocoeniina</taxon>
        <taxon>Pocilloporidae</taxon>
        <taxon>Pocillopora</taxon>
    </lineage>
</organism>
<accession>A0A3M6T5G6</accession>
<proteinExistence type="predicted"/>
<protein>
    <submittedName>
        <fullName evidence="2">Uncharacterized protein</fullName>
    </submittedName>
</protein>
<gene>
    <name evidence="2" type="ORF">pdam_00019462</name>
</gene>
<sequence length="63" mass="6892">MATADHEWVQGSVNSGHCGPVSGQRTRGTVGTEEQWEQRNSGNRGIVGTEDQWNSGHRGLEEQ</sequence>
<comment type="caution">
    <text evidence="2">The sequence shown here is derived from an EMBL/GenBank/DDBJ whole genome shotgun (WGS) entry which is preliminary data.</text>
</comment>
<evidence type="ECO:0000313" key="2">
    <source>
        <dbReference type="EMBL" id="RMX36533.1"/>
    </source>
</evidence>